<evidence type="ECO:0000256" key="3">
    <source>
        <dbReference type="ARBA" id="ARBA00022448"/>
    </source>
</evidence>
<dbReference type="Pfam" id="PF00230">
    <property type="entry name" value="MIP"/>
    <property type="match status" value="1"/>
</dbReference>
<sequence>MEGQSLLGGGKSSITNHQEESGNMKFFQNADAWSKIKDLKDTSSQYMKPVISEMRKHGEKAMKQMKEDIEATPLNSWRQIGMACLAEFLGVLFFVYIGSMSVGTGSATAIALAHGLTITALIMTIGQLSGGHFNPSITLGVMVAGQLKVGIALVYCFVQLFGGLVGAGLVQASLTNRSFAEDPNEEDAKVDINGGAPQLDPRVTTPGGGFFIEVVLTLVVVMSVLMTAIESRGRNKAAPVIIGTTIAVCIMAGLFFFDSSFSTGGCMNTARAFGPAVAVSSSNPDIWTYHWIYWLGPITGGLLAGILYRLLKRSGWSAPIEKRSIELEEKNADDELGLDHSGYQTIPDRGGLMKTGSKDVMEDSSIFEIDETPKKPAK</sequence>
<feature type="transmembrane region" description="Helical" evidence="9">
    <location>
        <begin position="207"/>
        <end position="225"/>
    </location>
</feature>
<dbReference type="Proteomes" id="UP000085678">
    <property type="component" value="Unplaced"/>
</dbReference>
<evidence type="ECO:0000256" key="5">
    <source>
        <dbReference type="ARBA" id="ARBA00022989"/>
    </source>
</evidence>
<feature type="transmembrane region" description="Helical" evidence="9">
    <location>
        <begin position="237"/>
        <end position="257"/>
    </location>
</feature>
<dbReference type="InterPro" id="IPR023271">
    <property type="entry name" value="Aquaporin-like"/>
</dbReference>
<dbReference type="KEGG" id="lak:106168327"/>
<keyword evidence="10" id="KW-1185">Reference proteome</keyword>
<dbReference type="SUPFAM" id="SSF81338">
    <property type="entry name" value="Aquaporin-like"/>
    <property type="match status" value="1"/>
</dbReference>
<evidence type="ECO:0000256" key="6">
    <source>
        <dbReference type="ARBA" id="ARBA00023136"/>
    </source>
</evidence>
<dbReference type="Gene3D" id="1.20.1080.10">
    <property type="entry name" value="Glycerol uptake facilitator protein"/>
    <property type="match status" value="1"/>
</dbReference>
<dbReference type="InterPro" id="IPR022357">
    <property type="entry name" value="MIP_CS"/>
</dbReference>
<dbReference type="PROSITE" id="PS00221">
    <property type="entry name" value="MIP"/>
    <property type="match status" value="1"/>
</dbReference>
<dbReference type="STRING" id="7574.A0A1S3IXQ1"/>
<feature type="transmembrane region" description="Helical" evidence="9">
    <location>
        <begin position="149"/>
        <end position="170"/>
    </location>
</feature>
<dbReference type="GO" id="GO:0005886">
    <property type="term" value="C:plasma membrane"/>
    <property type="evidence" value="ECO:0007669"/>
    <property type="project" value="TreeGrafter"/>
</dbReference>
<dbReference type="OrthoDB" id="3222at2759"/>
<feature type="region of interest" description="Disordered" evidence="8">
    <location>
        <begin position="1"/>
        <end position="20"/>
    </location>
</feature>
<dbReference type="PANTHER" id="PTHR19139">
    <property type="entry name" value="AQUAPORIN TRANSPORTER"/>
    <property type="match status" value="1"/>
</dbReference>
<proteinExistence type="inferred from homology"/>
<keyword evidence="5 9" id="KW-1133">Transmembrane helix</keyword>
<evidence type="ECO:0000256" key="4">
    <source>
        <dbReference type="ARBA" id="ARBA00022692"/>
    </source>
</evidence>
<comment type="similarity">
    <text evidence="2 7">Belongs to the MIP/aquaporin (TC 1.A.8) family.</text>
</comment>
<dbReference type="InParanoid" id="A0A1S3IXQ1"/>
<feature type="compositionally biased region" description="Gly residues" evidence="8">
    <location>
        <begin position="1"/>
        <end position="11"/>
    </location>
</feature>
<dbReference type="PRINTS" id="PR00783">
    <property type="entry name" value="MINTRINSICP"/>
</dbReference>
<organism evidence="10 11">
    <name type="scientific">Lingula anatina</name>
    <name type="common">Brachiopod</name>
    <name type="synonym">Lingula unguis</name>
    <dbReference type="NCBI Taxonomy" id="7574"/>
    <lineage>
        <taxon>Eukaryota</taxon>
        <taxon>Metazoa</taxon>
        <taxon>Spiralia</taxon>
        <taxon>Lophotrochozoa</taxon>
        <taxon>Brachiopoda</taxon>
        <taxon>Linguliformea</taxon>
        <taxon>Lingulata</taxon>
        <taxon>Lingulida</taxon>
        <taxon>Linguloidea</taxon>
        <taxon>Lingulidae</taxon>
        <taxon>Lingula</taxon>
    </lineage>
</organism>
<feature type="transmembrane region" description="Helical" evidence="9">
    <location>
        <begin position="291"/>
        <end position="311"/>
    </location>
</feature>
<evidence type="ECO:0000256" key="1">
    <source>
        <dbReference type="ARBA" id="ARBA00004141"/>
    </source>
</evidence>
<evidence type="ECO:0000313" key="11">
    <source>
        <dbReference type="RefSeq" id="XP_013402808.1"/>
    </source>
</evidence>
<accession>A0A1S3IXQ1</accession>
<dbReference type="GO" id="GO:0015250">
    <property type="term" value="F:water channel activity"/>
    <property type="evidence" value="ECO:0007669"/>
    <property type="project" value="TreeGrafter"/>
</dbReference>
<feature type="region of interest" description="Disordered" evidence="8">
    <location>
        <begin position="336"/>
        <end position="357"/>
    </location>
</feature>
<keyword evidence="3 7" id="KW-0813">Transport</keyword>
<protein>
    <submittedName>
        <fullName evidence="11">Aquaporin-8</fullName>
    </submittedName>
</protein>
<gene>
    <name evidence="11" type="primary">LOC106168327</name>
</gene>
<dbReference type="RefSeq" id="XP_013402808.1">
    <property type="nucleotide sequence ID" value="XM_013547354.1"/>
</dbReference>
<keyword evidence="6 9" id="KW-0472">Membrane</keyword>
<evidence type="ECO:0000256" key="7">
    <source>
        <dbReference type="RuleBase" id="RU000477"/>
    </source>
</evidence>
<evidence type="ECO:0000256" key="8">
    <source>
        <dbReference type="SAM" id="MobiDB-lite"/>
    </source>
</evidence>
<evidence type="ECO:0000313" key="10">
    <source>
        <dbReference type="Proteomes" id="UP000085678"/>
    </source>
</evidence>
<keyword evidence="4 7" id="KW-0812">Transmembrane</keyword>
<dbReference type="InterPro" id="IPR034294">
    <property type="entry name" value="Aquaporin_transptr"/>
</dbReference>
<evidence type="ECO:0000256" key="9">
    <source>
        <dbReference type="SAM" id="Phobius"/>
    </source>
</evidence>
<evidence type="ECO:0000256" key="2">
    <source>
        <dbReference type="ARBA" id="ARBA00006175"/>
    </source>
</evidence>
<dbReference type="GeneID" id="106168327"/>
<comment type="subcellular location">
    <subcellularLocation>
        <location evidence="1">Membrane</location>
        <topology evidence="1">Multi-pass membrane protein</topology>
    </subcellularLocation>
</comment>
<name>A0A1S3IXQ1_LINAN</name>
<dbReference type="AlphaFoldDB" id="A0A1S3IXQ1"/>
<reference evidence="11" key="1">
    <citation type="submission" date="2025-08" db="UniProtKB">
        <authorList>
            <consortium name="RefSeq"/>
        </authorList>
    </citation>
    <scope>IDENTIFICATION</scope>
    <source>
        <tissue evidence="11">Gonads</tissue>
    </source>
</reference>
<dbReference type="PANTHER" id="PTHR19139:SF284">
    <property type="entry name" value="AQUAPORIN"/>
    <property type="match status" value="1"/>
</dbReference>
<dbReference type="InterPro" id="IPR000425">
    <property type="entry name" value="MIP"/>
</dbReference>